<dbReference type="Pfam" id="PF23493">
    <property type="entry name" value="CysS_C"/>
    <property type="match status" value="1"/>
</dbReference>
<keyword evidence="9" id="KW-0963">Cytoplasm</keyword>
<evidence type="ECO:0000256" key="8">
    <source>
        <dbReference type="ARBA" id="ARBA00023146"/>
    </source>
</evidence>
<dbReference type="Gene3D" id="3.40.50.620">
    <property type="entry name" value="HUPs"/>
    <property type="match status" value="1"/>
</dbReference>
<dbReference type="GO" id="GO:0006423">
    <property type="term" value="P:cysteinyl-tRNA aminoacylation"/>
    <property type="evidence" value="ECO:0007669"/>
    <property type="project" value="UniProtKB-UniRule"/>
</dbReference>
<dbReference type="Gene3D" id="1.20.120.1910">
    <property type="entry name" value="Cysteine-tRNA ligase, C-terminal anti-codon recognition domain"/>
    <property type="match status" value="1"/>
</dbReference>
<comment type="subcellular location">
    <subcellularLocation>
        <location evidence="9">Cytoplasm</location>
    </subcellularLocation>
</comment>
<comment type="cofactor">
    <cofactor evidence="9">
        <name>Zn(2+)</name>
        <dbReference type="ChEBI" id="CHEBI:29105"/>
    </cofactor>
    <text evidence="9">Binds 1 zinc ion per subunit.</text>
</comment>
<evidence type="ECO:0000313" key="12">
    <source>
        <dbReference type="EMBL" id="AJA06421.1"/>
    </source>
</evidence>
<dbReference type="InterPro" id="IPR009080">
    <property type="entry name" value="tRNAsynth_Ia_anticodon-bd"/>
</dbReference>
<evidence type="ECO:0000256" key="7">
    <source>
        <dbReference type="ARBA" id="ARBA00022917"/>
    </source>
</evidence>
<feature type="binding site" evidence="9">
    <location>
        <position position="283"/>
    </location>
    <ligand>
        <name>ATP</name>
        <dbReference type="ChEBI" id="CHEBI:30616"/>
    </ligand>
</feature>
<gene>
    <name evidence="9" type="primary">cysS</name>
    <name evidence="12" type="ORF">TM7x_01555</name>
</gene>
<feature type="domain" description="Cysteinyl-tRNA ligase anticodon binding" evidence="11">
    <location>
        <begin position="426"/>
        <end position="472"/>
    </location>
</feature>
<dbReference type="NCBIfam" id="TIGR00435">
    <property type="entry name" value="cysS"/>
    <property type="match status" value="1"/>
</dbReference>
<dbReference type="PANTHER" id="PTHR10890">
    <property type="entry name" value="CYSTEINYL-TRNA SYNTHETASE"/>
    <property type="match status" value="1"/>
</dbReference>
<feature type="short sequence motif" description="'HIGH' region" evidence="9">
    <location>
        <begin position="31"/>
        <end position="41"/>
    </location>
</feature>
<keyword evidence="4 9" id="KW-0547">Nucleotide-binding</keyword>
<dbReference type="InterPro" id="IPR024909">
    <property type="entry name" value="Cys-tRNA/MSH_ligase"/>
</dbReference>
<dbReference type="KEGG" id="sox:TM7x_01555"/>
<dbReference type="AlphaFoldDB" id="A0A6S4GT54"/>
<keyword evidence="5 9" id="KW-0862">Zinc</keyword>
<evidence type="ECO:0000256" key="2">
    <source>
        <dbReference type="ARBA" id="ARBA00022598"/>
    </source>
</evidence>
<keyword evidence="6 9" id="KW-0067">ATP-binding</keyword>
<keyword evidence="7 9" id="KW-0648">Protein biosynthesis</keyword>
<reference evidence="12 13" key="1">
    <citation type="journal article" date="2015" name="Proc. Natl. Acad. Sci. U.S.A.">
        <title>Cultivation of a human-associated TM7 phylotype reveals a reduced genome and epibiotic parasitic lifestyle.</title>
        <authorList>
            <person name="He X."/>
            <person name="McLean J.S."/>
            <person name="Edlund A."/>
            <person name="Yooseph S."/>
            <person name="Hall A.P."/>
            <person name="Liu S.Y."/>
            <person name="Dorrestein P.C."/>
            <person name="Esquenazi E."/>
            <person name="Hunter R.C."/>
            <person name="Cheng G."/>
            <person name="Nelson K.E."/>
            <person name="Lux R."/>
            <person name="Shi W."/>
        </authorList>
    </citation>
    <scope>NUCLEOTIDE SEQUENCE [LARGE SCALE GENOMIC DNA]</scope>
    <source>
        <strain evidence="12 13">TM7x</strain>
    </source>
</reference>
<dbReference type="GO" id="GO:0005524">
    <property type="term" value="F:ATP binding"/>
    <property type="evidence" value="ECO:0007669"/>
    <property type="project" value="UniProtKB-UniRule"/>
</dbReference>
<dbReference type="Pfam" id="PF01406">
    <property type="entry name" value="tRNA-synt_1e"/>
    <property type="match status" value="1"/>
</dbReference>
<keyword evidence="13" id="KW-1185">Reference proteome</keyword>
<dbReference type="SUPFAM" id="SSF52374">
    <property type="entry name" value="Nucleotidylyl transferase"/>
    <property type="match status" value="1"/>
</dbReference>
<comment type="catalytic activity">
    <reaction evidence="9">
        <text>tRNA(Cys) + L-cysteine + ATP = L-cysteinyl-tRNA(Cys) + AMP + diphosphate</text>
        <dbReference type="Rhea" id="RHEA:17773"/>
        <dbReference type="Rhea" id="RHEA-COMP:9661"/>
        <dbReference type="Rhea" id="RHEA-COMP:9679"/>
        <dbReference type="ChEBI" id="CHEBI:30616"/>
        <dbReference type="ChEBI" id="CHEBI:33019"/>
        <dbReference type="ChEBI" id="CHEBI:35235"/>
        <dbReference type="ChEBI" id="CHEBI:78442"/>
        <dbReference type="ChEBI" id="CHEBI:78517"/>
        <dbReference type="ChEBI" id="CHEBI:456215"/>
        <dbReference type="EC" id="6.1.1.16"/>
    </reaction>
</comment>
<dbReference type="GO" id="GO:0008270">
    <property type="term" value="F:zinc ion binding"/>
    <property type="evidence" value="ECO:0007669"/>
    <property type="project" value="UniProtKB-UniRule"/>
</dbReference>
<evidence type="ECO:0000256" key="1">
    <source>
        <dbReference type="ARBA" id="ARBA00011245"/>
    </source>
</evidence>
<name>A0A6S4GT54_9BACT</name>
<evidence type="ECO:0000259" key="10">
    <source>
        <dbReference type="Pfam" id="PF01406"/>
    </source>
</evidence>
<dbReference type="InterPro" id="IPR032678">
    <property type="entry name" value="tRNA-synt_1_cat_dom"/>
</dbReference>
<feature type="short sequence motif" description="'KMSKS' region" evidence="9">
    <location>
        <begin position="280"/>
        <end position="284"/>
    </location>
</feature>
<comment type="subunit">
    <text evidence="1 9">Monomer.</text>
</comment>
<dbReference type="GO" id="GO:0004817">
    <property type="term" value="F:cysteine-tRNA ligase activity"/>
    <property type="evidence" value="ECO:0007669"/>
    <property type="project" value="UniProtKB-UniRule"/>
</dbReference>
<evidence type="ECO:0000259" key="11">
    <source>
        <dbReference type="Pfam" id="PF23493"/>
    </source>
</evidence>
<feature type="binding site" evidence="9">
    <location>
        <position position="248"/>
    </location>
    <ligand>
        <name>Zn(2+)</name>
        <dbReference type="ChEBI" id="CHEBI:29105"/>
    </ligand>
</feature>
<feature type="domain" description="tRNA synthetases class I catalytic" evidence="10">
    <location>
        <begin position="18"/>
        <end position="328"/>
    </location>
</feature>
<accession>A0A6S4GT54</accession>
<dbReference type="SUPFAM" id="SSF47323">
    <property type="entry name" value="Anticodon-binding domain of a subclass of class I aminoacyl-tRNA synthetases"/>
    <property type="match status" value="1"/>
</dbReference>
<feature type="binding site" evidence="9">
    <location>
        <position position="29"/>
    </location>
    <ligand>
        <name>Zn(2+)</name>
        <dbReference type="ChEBI" id="CHEBI:29105"/>
    </ligand>
</feature>
<dbReference type="EMBL" id="CP007496">
    <property type="protein sequence ID" value="AJA06421.1"/>
    <property type="molecule type" value="Genomic_DNA"/>
</dbReference>
<dbReference type="EC" id="6.1.1.16" evidence="9"/>
<dbReference type="Proteomes" id="UP000030902">
    <property type="component" value="Chromosome"/>
</dbReference>
<dbReference type="GO" id="GO:0005829">
    <property type="term" value="C:cytosol"/>
    <property type="evidence" value="ECO:0007669"/>
    <property type="project" value="TreeGrafter"/>
</dbReference>
<dbReference type="PANTHER" id="PTHR10890:SF3">
    <property type="entry name" value="CYSTEINE--TRNA LIGASE, CYTOPLASMIC"/>
    <property type="match status" value="1"/>
</dbReference>
<dbReference type="HAMAP" id="MF_00041">
    <property type="entry name" value="Cys_tRNA_synth"/>
    <property type="match status" value="1"/>
</dbReference>
<evidence type="ECO:0000313" key="13">
    <source>
        <dbReference type="Proteomes" id="UP000030902"/>
    </source>
</evidence>
<evidence type="ECO:0000256" key="9">
    <source>
        <dbReference type="HAMAP-Rule" id="MF_00041"/>
    </source>
</evidence>
<evidence type="ECO:0000256" key="4">
    <source>
        <dbReference type="ARBA" id="ARBA00022741"/>
    </source>
</evidence>
<evidence type="ECO:0000256" key="5">
    <source>
        <dbReference type="ARBA" id="ARBA00022833"/>
    </source>
</evidence>
<organism evidence="12 13">
    <name type="scientific">Candidatus Nanosynbacter lyticus</name>
    <dbReference type="NCBI Taxonomy" id="2093824"/>
    <lineage>
        <taxon>Bacteria</taxon>
        <taxon>Candidatus Saccharimonadota</taxon>
        <taxon>Candidatus Saccharimonadia</taxon>
        <taxon>Candidatus Nanosynbacterales</taxon>
        <taxon>Candidatus Nanosynbacteraceae</taxon>
        <taxon>Candidatus Nanosynbacter</taxon>
    </lineage>
</organism>
<dbReference type="PRINTS" id="PR00983">
    <property type="entry name" value="TRNASYNTHCYS"/>
</dbReference>
<proteinExistence type="inferred from homology"/>
<comment type="similarity">
    <text evidence="9">Belongs to the class-I aminoacyl-tRNA synthetase family.</text>
</comment>
<protein>
    <recommendedName>
        <fullName evidence="9">Cysteine--tRNA ligase</fullName>
        <ecNumber evidence="9">6.1.1.16</ecNumber>
    </recommendedName>
    <alternativeName>
        <fullName evidence="9">Cysteinyl-tRNA synthetase</fullName>
        <shortName evidence="9">CysRS</shortName>
    </alternativeName>
</protein>
<evidence type="ECO:0000256" key="3">
    <source>
        <dbReference type="ARBA" id="ARBA00022723"/>
    </source>
</evidence>
<evidence type="ECO:0000256" key="6">
    <source>
        <dbReference type="ARBA" id="ARBA00022840"/>
    </source>
</evidence>
<dbReference type="InterPro" id="IPR014729">
    <property type="entry name" value="Rossmann-like_a/b/a_fold"/>
</dbReference>
<keyword evidence="8 9" id="KW-0030">Aminoacyl-tRNA synthetase</keyword>
<feature type="binding site" evidence="9">
    <location>
        <position position="223"/>
    </location>
    <ligand>
        <name>Zn(2+)</name>
        <dbReference type="ChEBI" id="CHEBI:29105"/>
    </ligand>
</feature>
<keyword evidence="3 9" id="KW-0479">Metal-binding</keyword>
<dbReference type="InterPro" id="IPR056411">
    <property type="entry name" value="CysS_C"/>
</dbReference>
<sequence length="478" mass="54313">MMIQLYNTLTRHKDKLMPLDRQTVRMYTCGLTVYSQPHIGNWVGYIYWDVLVRLLRWQDIPVIRTQNITDVGHLTSDDDGGEDKMEKGARREGKTAWDVAKQYIAIAEHEAYEVLKLVQPDHLVRATDYIQQQIDFARGLDEKGLLYKIDGDGMYFDTSRLADYGKLARLDVAGLEAGARVSVAGKRNITDFAVWKFSPTNTKRDMEWDSPWGVGFPGWHLECSTIARETLGDQIDIHTGGIDHIPVHHTNEIAQSESLTGKQFSQIWLHNNHIKVDGRKMSKSLGNIITLSDITARGFSPMAFKLAILSKHYQTEGNFTWEILEAAQARLDHWRGYAALRHQTHDTLDDDDEKDEQEGTVSLLAARQALVEKLNDNLDTPGALALIDEAFSLLDHAPLEKIHRGGLSQLIEIIDEVLGLDLAESTPDITDDLKRLIIQRRNARAEKDWQESDRIRDELLVADITIRDTPSGSIWAWK</sequence>
<dbReference type="InterPro" id="IPR015803">
    <property type="entry name" value="Cys-tRNA-ligase"/>
</dbReference>
<feature type="binding site" evidence="9">
    <location>
        <position position="252"/>
    </location>
    <ligand>
        <name>Zn(2+)</name>
        <dbReference type="ChEBI" id="CHEBI:29105"/>
    </ligand>
</feature>
<keyword evidence="2 9" id="KW-0436">Ligase</keyword>